<feature type="repeat" description="TPR" evidence="3">
    <location>
        <begin position="280"/>
        <end position="313"/>
    </location>
</feature>
<evidence type="ECO:0000256" key="1">
    <source>
        <dbReference type="ARBA" id="ARBA00022737"/>
    </source>
</evidence>
<feature type="transmembrane region" description="Helical" evidence="4">
    <location>
        <begin position="257"/>
        <end position="275"/>
    </location>
</feature>
<feature type="transmembrane region" description="Helical" evidence="4">
    <location>
        <begin position="231"/>
        <end position="251"/>
    </location>
</feature>
<feature type="transmembrane region" description="Helical" evidence="4">
    <location>
        <begin position="198"/>
        <end position="219"/>
    </location>
</feature>
<dbReference type="InterPro" id="IPR011990">
    <property type="entry name" value="TPR-like_helical_dom_sf"/>
</dbReference>
<evidence type="ECO:0000256" key="4">
    <source>
        <dbReference type="SAM" id="Phobius"/>
    </source>
</evidence>
<feature type="transmembrane region" description="Helical" evidence="4">
    <location>
        <begin position="287"/>
        <end position="303"/>
    </location>
</feature>
<keyword evidence="4" id="KW-0812">Transmembrane</keyword>
<dbReference type="PROSITE" id="PS50005">
    <property type="entry name" value="TPR"/>
    <property type="match status" value="1"/>
</dbReference>
<dbReference type="RefSeq" id="WP_162667943.1">
    <property type="nucleotide sequence ID" value="NZ_LR593886.1"/>
</dbReference>
<dbReference type="Pfam" id="PF07719">
    <property type="entry name" value="TPR_2"/>
    <property type="match status" value="1"/>
</dbReference>
<keyword evidence="6" id="KW-1185">Reference proteome</keyword>
<dbReference type="InterPro" id="IPR019734">
    <property type="entry name" value="TPR_rpt"/>
</dbReference>
<protein>
    <submittedName>
        <fullName evidence="5">Peptidase m48 ste24p:: TPR_1: TPR_1</fullName>
    </submittedName>
</protein>
<dbReference type="SMART" id="SM00028">
    <property type="entry name" value="TPR"/>
    <property type="match status" value="3"/>
</dbReference>
<evidence type="ECO:0000256" key="3">
    <source>
        <dbReference type="PROSITE-ProRule" id="PRU00339"/>
    </source>
</evidence>
<feature type="transmembrane region" description="Helical" evidence="4">
    <location>
        <begin position="9"/>
        <end position="26"/>
    </location>
</feature>
<evidence type="ECO:0000313" key="6">
    <source>
        <dbReference type="Proteomes" id="UP000464178"/>
    </source>
</evidence>
<reference evidence="5 6" key="1">
    <citation type="submission" date="2019-05" db="EMBL/GenBank/DDBJ databases">
        <authorList>
            <consortium name="Science for Life Laboratories"/>
        </authorList>
    </citation>
    <scope>NUCLEOTIDE SEQUENCE [LARGE SCALE GENOMIC DNA]</scope>
    <source>
        <strain evidence="5">Soil9</strain>
    </source>
</reference>
<dbReference type="AlphaFoldDB" id="A0A6P2CW56"/>
<feature type="transmembrane region" description="Helical" evidence="4">
    <location>
        <begin position="131"/>
        <end position="147"/>
    </location>
</feature>
<feature type="transmembrane region" description="Helical" evidence="4">
    <location>
        <begin position="159"/>
        <end position="178"/>
    </location>
</feature>
<proteinExistence type="predicted"/>
<feature type="transmembrane region" description="Helical" evidence="4">
    <location>
        <begin position="72"/>
        <end position="99"/>
    </location>
</feature>
<keyword evidence="4" id="KW-0472">Membrane</keyword>
<keyword evidence="4" id="KW-1133">Transmembrane helix</keyword>
<evidence type="ECO:0000256" key="2">
    <source>
        <dbReference type="ARBA" id="ARBA00022803"/>
    </source>
</evidence>
<dbReference type="SUPFAM" id="SSF48452">
    <property type="entry name" value="TPR-like"/>
    <property type="match status" value="2"/>
</dbReference>
<dbReference type="Gene3D" id="1.25.40.10">
    <property type="entry name" value="Tetratricopeptide repeat domain"/>
    <property type="match status" value="2"/>
</dbReference>
<dbReference type="KEGG" id="gms:SOIL9_45450"/>
<dbReference type="Proteomes" id="UP000464178">
    <property type="component" value="Chromosome"/>
</dbReference>
<sequence length="882" mass="98527">MTPWHRNEYILKGLFFGLWAFFALQVPPSRDDAWKDIFWVLGWVCTGLAVGLILGVGRLVRRGVKPWENLKAFPLLVLLESPQFIYGGVMIGLMCGIMSGRELAQPWAQPLAELVGLTWDDIKHTPPVSEWLSFCAFGGAVLGFGLYRMRQMEDGRWRFLTGIGVAAAFVYLASEYILEIKVPDPTDATKSVSLFESAASRVNLGIYLLLGLPFFYLLTFCGEAEESEVEIMTFCGVLGIALHLIGLGTALPGSGAATPFLVPIVIYFVYATRVLPGLRVFKHALRGFSYMNLGQLTLAIRFFRRALELNPNSELANEGMHQLHNSITLATLERHPDLVEELDFKMCLDRATGLLMVPPTAAASEEAARFLDLVEQKKPVYLARVDYLRVIALIHAKQYDHASEALARLLSPETPGYHPTVRSQILFDSWFLALDGPKGVVERIGWPELNKPGRRMEAIGAVERKLAADAGNEKAKEYRNVLYTGLQEKEFVAAVAVAGAPKDFNYDYVEQLGHQLADDNDPERRERGLGYLRIAGRGLLGRAPAIFKKLADVSEKYGDPHSARGYTEQIKLAGRAFGPRNFAKDQREIYLNALRKLAALAEAEGDVFKAEADAADASGDAAGREKKDAEARPYYESAIADLQLYRDDGGGAVLEAYRKIAEMHGKMRDALNAVINTAAALEYSSSDADLIQKRDTYYYSVTVERLTRAKENVGKWFDVGYCVRKAMAVLNRADTDADLLEWATHLARLAKVIEPTSNRVRLVEARCLLRRGERDAGLQLLEDVREGQKGSGDEEEAWYNATRLLGQLYLEELNRPELAVRAYLDYKDYHKSGADTLFNIARCYEAMNDPANAIKYYNAVTVYEEHPKYWDAKEALRRLGKG</sequence>
<keyword evidence="1" id="KW-0677">Repeat</keyword>
<dbReference type="Pfam" id="PF13174">
    <property type="entry name" value="TPR_6"/>
    <property type="match status" value="1"/>
</dbReference>
<evidence type="ECO:0000313" key="5">
    <source>
        <dbReference type="EMBL" id="VTR93169.1"/>
    </source>
</evidence>
<accession>A0A6P2CW56</accession>
<feature type="transmembrane region" description="Helical" evidence="4">
    <location>
        <begin position="38"/>
        <end position="60"/>
    </location>
</feature>
<gene>
    <name evidence="5" type="ORF">SOIL9_45450</name>
</gene>
<dbReference type="InterPro" id="IPR013105">
    <property type="entry name" value="TPR_2"/>
</dbReference>
<name>A0A6P2CW56_9BACT</name>
<organism evidence="5 6">
    <name type="scientific">Gemmata massiliana</name>
    <dbReference type="NCBI Taxonomy" id="1210884"/>
    <lineage>
        <taxon>Bacteria</taxon>
        <taxon>Pseudomonadati</taxon>
        <taxon>Planctomycetota</taxon>
        <taxon>Planctomycetia</taxon>
        <taxon>Gemmatales</taxon>
        <taxon>Gemmataceae</taxon>
        <taxon>Gemmata</taxon>
    </lineage>
</organism>
<dbReference type="EMBL" id="LR593886">
    <property type="protein sequence ID" value="VTR93169.1"/>
    <property type="molecule type" value="Genomic_DNA"/>
</dbReference>
<keyword evidence="2 3" id="KW-0802">TPR repeat</keyword>